<accession>A0A1M6V8M8</accession>
<dbReference type="OrthoDB" id="2376304at2"/>
<sequence>MVSYQVPQCRECKSPLTVVEHHIHEYMRQIRPSGKADKPFKGSFRHYTNEILKCEKCGQRYLARRDELGRFLRGKKITRPIGALKL</sequence>
<gene>
    <name evidence="1" type="ORF">SAMN05443507_12233</name>
</gene>
<evidence type="ECO:0000313" key="1">
    <source>
        <dbReference type="EMBL" id="SHK77666.1"/>
    </source>
</evidence>
<protein>
    <submittedName>
        <fullName evidence="1">Uncharacterized protein</fullName>
    </submittedName>
</protein>
<dbReference type="RefSeq" id="WP_072874838.1">
    <property type="nucleotide sequence ID" value="NZ_FRAF01000022.1"/>
</dbReference>
<proteinExistence type="predicted"/>
<dbReference type="EMBL" id="FRAF01000022">
    <property type="protein sequence ID" value="SHK77666.1"/>
    <property type="molecule type" value="Genomic_DNA"/>
</dbReference>
<organism evidence="1 2">
    <name type="scientific">Alicyclobacillus tolerans</name>
    <dbReference type="NCBI Taxonomy" id="90970"/>
    <lineage>
        <taxon>Bacteria</taxon>
        <taxon>Bacillati</taxon>
        <taxon>Bacillota</taxon>
        <taxon>Bacilli</taxon>
        <taxon>Bacillales</taxon>
        <taxon>Alicyclobacillaceae</taxon>
        <taxon>Alicyclobacillus</taxon>
    </lineage>
</organism>
<dbReference type="AlphaFoldDB" id="A0A1M6V8M8"/>
<name>A0A1M6V8M8_9BACL</name>
<evidence type="ECO:0000313" key="2">
    <source>
        <dbReference type="Proteomes" id="UP000184016"/>
    </source>
</evidence>
<reference evidence="2" key="1">
    <citation type="submission" date="2016-11" db="EMBL/GenBank/DDBJ databases">
        <authorList>
            <person name="Varghese N."/>
            <person name="Submissions S."/>
        </authorList>
    </citation>
    <scope>NUCLEOTIDE SEQUENCE [LARGE SCALE GENOMIC DNA]</scope>
    <source>
        <strain evidence="2">USBA-503</strain>
    </source>
</reference>
<dbReference type="Proteomes" id="UP000184016">
    <property type="component" value="Unassembled WGS sequence"/>
</dbReference>
<keyword evidence="2" id="KW-1185">Reference proteome</keyword>
<dbReference type="STRING" id="1830138.SAMN05443507_12233"/>